<comment type="caution">
    <text evidence="2">The sequence shown here is derived from an EMBL/GenBank/DDBJ whole genome shotgun (WGS) entry which is preliminary data.</text>
</comment>
<gene>
    <name evidence="2" type="ORF">QBC41DRAFT_232494</name>
</gene>
<organism evidence="2 3">
    <name type="scientific">Cercophora samala</name>
    <dbReference type="NCBI Taxonomy" id="330535"/>
    <lineage>
        <taxon>Eukaryota</taxon>
        <taxon>Fungi</taxon>
        <taxon>Dikarya</taxon>
        <taxon>Ascomycota</taxon>
        <taxon>Pezizomycotina</taxon>
        <taxon>Sordariomycetes</taxon>
        <taxon>Sordariomycetidae</taxon>
        <taxon>Sordariales</taxon>
        <taxon>Lasiosphaeriaceae</taxon>
        <taxon>Cercophora</taxon>
    </lineage>
</organism>
<evidence type="ECO:0000313" key="3">
    <source>
        <dbReference type="Proteomes" id="UP001174997"/>
    </source>
</evidence>
<dbReference type="AlphaFoldDB" id="A0AA40D7A8"/>
<reference evidence="2" key="1">
    <citation type="submission" date="2023-06" db="EMBL/GenBank/DDBJ databases">
        <title>Genome-scale phylogeny and comparative genomics of the fungal order Sordariales.</title>
        <authorList>
            <consortium name="Lawrence Berkeley National Laboratory"/>
            <person name="Hensen N."/>
            <person name="Bonometti L."/>
            <person name="Westerberg I."/>
            <person name="Brannstrom I.O."/>
            <person name="Guillou S."/>
            <person name="Cros-Aarteil S."/>
            <person name="Calhoun S."/>
            <person name="Haridas S."/>
            <person name="Kuo A."/>
            <person name="Mondo S."/>
            <person name="Pangilinan J."/>
            <person name="Riley R."/>
            <person name="Labutti K."/>
            <person name="Andreopoulos B."/>
            <person name="Lipzen A."/>
            <person name="Chen C."/>
            <person name="Yanf M."/>
            <person name="Daum C."/>
            <person name="Ng V."/>
            <person name="Clum A."/>
            <person name="Steindorff A."/>
            <person name="Ohm R."/>
            <person name="Martin F."/>
            <person name="Silar P."/>
            <person name="Natvig D."/>
            <person name="Lalanne C."/>
            <person name="Gautier V."/>
            <person name="Ament-Velasquez S.L."/>
            <person name="Kruys A."/>
            <person name="Hutchinson M.I."/>
            <person name="Powell A.J."/>
            <person name="Barry K."/>
            <person name="Miller A.N."/>
            <person name="Grigoriev I.V."/>
            <person name="Debuchy R."/>
            <person name="Gladieux P."/>
            <person name="Thoren M.H."/>
            <person name="Johannesson H."/>
        </authorList>
    </citation>
    <scope>NUCLEOTIDE SEQUENCE</scope>
    <source>
        <strain evidence="2">CBS 307.81</strain>
    </source>
</reference>
<evidence type="ECO:0000256" key="1">
    <source>
        <dbReference type="SAM" id="MobiDB-lite"/>
    </source>
</evidence>
<proteinExistence type="predicted"/>
<dbReference type="EMBL" id="JAULSY010000107">
    <property type="protein sequence ID" value="KAK0665570.1"/>
    <property type="molecule type" value="Genomic_DNA"/>
</dbReference>
<evidence type="ECO:0000313" key="2">
    <source>
        <dbReference type="EMBL" id="KAK0665570.1"/>
    </source>
</evidence>
<protein>
    <submittedName>
        <fullName evidence="2">Uncharacterized protein</fullName>
    </submittedName>
</protein>
<feature type="region of interest" description="Disordered" evidence="1">
    <location>
        <begin position="18"/>
        <end position="52"/>
    </location>
</feature>
<keyword evidence="3" id="KW-1185">Reference proteome</keyword>
<feature type="compositionally biased region" description="Acidic residues" evidence="1">
    <location>
        <begin position="27"/>
        <end position="52"/>
    </location>
</feature>
<dbReference type="Proteomes" id="UP001174997">
    <property type="component" value="Unassembled WGS sequence"/>
</dbReference>
<sequence length="408" mass="44111">MWVLASVFAAGAEVGELIGGEPFIPEDGFDDGTDGDDDDDDTTDDSDDECPDENPKCFETDCNGNYLGLCTTAPNINCPCDECPPVERFFCSEEECKGEGEDENFLGTCKAEGSHKGCSCSYPACPIVRIDLDNGKTEDRPDRLSCSDCGGSVGLGHPDAFHCKGIKSTKATKALSDVWAVNSTWDLDTSFHLAGYSCPLTSPGARKTYGGANDDYSTPESVKEAIDSFCAKYKGADAEYSWSDVFLVASPQDDYPEHRTPTWLTVRKWKDAPASHNCSATNAMANYTIDFNECTQALYVANFACSVDNSTLTHGGSQPGFCLAYEIVTSEHEDPRGCVVYSIVAYNRDYRMFAAASTGGFLEPWSGGDSSTWRDGTQVFKGSRTSKGNGTSVAEGKKQPHAKVRLFE</sequence>
<name>A0AA40D7A8_9PEZI</name>
<accession>A0AA40D7A8</accession>